<dbReference type="AlphaFoldDB" id="A0AA38VYU2"/>
<accession>A0AA38VYU2</accession>
<sequence>MEEEPSFWVWHNLGSQLCYYWAMSDLRAQMEKMPDDHRKERETIAAMLAQQTRATNTLYDFLWEQGFDPPRPPPLGTSVAPSTGAFVVPSARASPGPSTGASVATDQRRIIRC</sequence>
<organism evidence="1 2">
    <name type="scientific">Centaurea solstitialis</name>
    <name type="common">yellow star-thistle</name>
    <dbReference type="NCBI Taxonomy" id="347529"/>
    <lineage>
        <taxon>Eukaryota</taxon>
        <taxon>Viridiplantae</taxon>
        <taxon>Streptophyta</taxon>
        <taxon>Embryophyta</taxon>
        <taxon>Tracheophyta</taxon>
        <taxon>Spermatophyta</taxon>
        <taxon>Magnoliopsida</taxon>
        <taxon>eudicotyledons</taxon>
        <taxon>Gunneridae</taxon>
        <taxon>Pentapetalae</taxon>
        <taxon>asterids</taxon>
        <taxon>campanulids</taxon>
        <taxon>Asterales</taxon>
        <taxon>Asteraceae</taxon>
        <taxon>Carduoideae</taxon>
        <taxon>Cardueae</taxon>
        <taxon>Centaureinae</taxon>
        <taxon>Centaurea</taxon>
    </lineage>
</organism>
<dbReference type="Proteomes" id="UP001172457">
    <property type="component" value="Chromosome 7"/>
</dbReference>
<gene>
    <name evidence="1" type="ORF">OSB04_029468</name>
</gene>
<proteinExistence type="predicted"/>
<reference evidence="1" key="1">
    <citation type="submission" date="2023-03" db="EMBL/GenBank/DDBJ databases">
        <title>Chromosome-scale reference genome and RAD-based genetic map of yellow starthistle (Centaurea solstitialis) reveal putative structural variation and QTLs associated with invader traits.</title>
        <authorList>
            <person name="Reatini B."/>
            <person name="Cang F.A."/>
            <person name="Jiang Q."/>
            <person name="Mckibben M.T.W."/>
            <person name="Barker M.S."/>
            <person name="Rieseberg L.H."/>
            <person name="Dlugosch K.M."/>
        </authorList>
    </citation>
    <scope>NUCLEOTIDE SEQUENCE</scope>
    <source>
        <strain evidence="1">CAN-66</strain>
        <tissue evidence="1">Leaf</tissue>
    </source>
</reference>
<protein>
    <submittedName>
        <fullName evidence="1">Uncharacterized protein</fullName>
    </submittedName>
</protein>
<name>A0AA38VYU2_9ASTR</name>
<comment type="caution">
    <text evidence="1">The sequence shown here is derived from an EMBL/GenBank/DDBJ whole genome shotgun (WGS) entry which is preliminary data.</text>
</comment>
<evidence type="ECO:0000313" key="2">
    <source>
        <dbReference type="Proteomes" id="UP001172457"/>
    </source>
</evidence>
<dbReference type="EMBL" id="JARYMX010000007">
    <property type="protein sequence ID" value="KAJ9542962.1"/>
    <property type="molecule type" value="Genomic_DNA"/>
</dbReference>
<evidence type="ECO:0000313" key="1">
    <source>
        <dbReference type="EMBL" id="KAJ9542962.1"/>
    </source>
</evidence>
<keyword evidence="2" id="KW-1185">Reference proteome</keyword>